<dbReference type="UniPathway" id="UPA00148"/>
<accession>A0A8J3F4A8</accession>
<evidence type="ECO:0000256" key="7">
    <source>
        <dbReference type="ARBA" id="ARBA00023239"/>
    </source>
</evidence>
<dbReference type="GO" id="GO:0030170">
    <property type="term" value="F:pyridoxal phosphate binding"/>
    <property type="evidence" value="ECO:0007669"/>
    <property type="project" value="InterPro"/>
</dbReference>
<comment type="caution">
    <text evidence="11">The sequence shown here is derived from an EMBL/GenBank/DDBJ whole genome shotgun (WGS) entry which is preliminary data.</text>
</comment>
<dbReference type="PANTHER" id="PTHR42885">
    <property type="entry name" value="HISTIDINOL-PHOSPHATE AMINOTRANSFERASE-RELATED"/>
    <property type="match status" value="1"/>
</dbReference>
<reference evidence="11" key="2">
    <citation type="submission" date="2020-09" db="EMBL/GenBank/DDBJ databases">
        <authorList>
            <person name="Sun Q."/>
            <person name="Sedlacek I."/>
        </authorList>
    </citation>
    <scope>NUCLEOTIDE SEQUENCE</scope>
    <source>
        <strain evidence="11">CCM 7664</strain>
    </source>
</reference>
<keyword evidence="12" id="KW-1185">Reference proteome</keyword>
<evidence type="ECO:0000313" key="11">
    <source>
        <dbReference type="EMBL" id="GGI54347.1"/>
    </source>
</evidence>
<dbReference type="InterPro" id="IPR015421">
    <property type="entry name" value="PyrdxlP-dep_Trfase_major"/>
</dbReference>
<comment type="function">
    <text evidence="2">Decarboxylates L-threonine-O-3-phosphate to yield (R)-1-amino-2-propanol O-2-phosphate, the precursor for the linkage between the nucleotide loop and the corrin ring in cobalamin.</text>
</comment>
<dbReference type="Gene3D" id="3.40.640.10">
    <property type="entry name" value="Type I PLP-dependent aspartate aminotransferase-like (Major domain)"/>
    <property type="match status" value="1"/>
</dbReference>
<keyword evidence="6" id="KW-0663">Pyridoxal phosphate</keyword>
<comment type="catalytic activity">
    <reaction evidence="9">
        <text>O-phospho-L-threonine + H(+) = (R)-1-aminopropan-2-yl phosphate + CO2</text>
        <dbReference type="Rhea" id="RHEA:11492"/>
        <dbReference type="ChEBI" id="CHEBI:15378"/>
        <dbReference type="ChEBI" id="CHEBI:16526"/>
        <dbReference type="ChEBI" id="CHEBI:58563"/>
        <dbReference type="ChEBI" id="CHEBI:58675"/>
        <dbReference type="EC" id="4.1.1.81"/>
    </reaction>
</comment>
<evidence type="ECO:0000259" key="10">
    <source>
        <dbReference type="Pfam" id="PF00155"/>
    </source>
</evidence>
<dbReference type="EMBL" id="BMDP01000002">
    <property type="protein sequence ID" value="GGI54347.1"/>
    <property type="molecule type" value="Genomic_DNA"/>
</dbReference>
<dbReference type="Gene3D" id="3.90.1150.10">
    <property type="entry name" value="Aspartate Aminotransferase, domain 1"/>
    <property type="match status" value="1"/>
</dbReference>
<evidence type="ECO:0000256" key="1">
    <source>
        <dbReference type="ARBA" id="ARBA00001933"/>
    </source>
</evidence>
<evidence type="ECO:0000256" key="9">
    <source>
        <dbReference type="ARBA" id="ARBA00048531"/>
    </source>
</evidence>
<dbReference type="AlphaFoldDB" id="A0A8J3F4A8"/>
<dbReference type="PROSITE" id="PS00105">
    <property type="entry name" value="AA_TRANSFER_CLASS_1"/>
    <property type="match status" value="1"/>
</dbReference>
<dbReference type="GO" id="GO:0009236">
    <property type="term" value="P:cobalamin biosynthetic process"/>
    <property type="evidence" value="ECO:0007669"/>
    <property type="project" value="UniProtKB-UniPathway"/>
</dbReference>
<comment type="pathway">
    <text evidence="3">Cofactor biosynthesis; adenosylcobalamin biosynthesis.</text>
</comment>
<evidence type="ECO:0000256" key="6">
    <source>
        <dbReference type="ARBA" id="ARBA00022898"/>
    </source>
</evidence>
<dbReference type="PANTHER" id="PTHR42885:SF1">
    <property type="entry name" value="THREONINE-PHOSPHATE DECARBOXYLASE"/>
    <property type="match status" value="1"/>
</dbReference>
<dbReference type="InterPro" id="IPR015422">
    <property type="entry name" value="PyrdxlP-dep_Trfase_small"/>
</dbReference>
<proteinExistence type="predicted"/>
<reference evidence="11" key="1">
    <citation type="journal article" date="2014" name="Int. J. Syst. Evol. Microbiol.">
        <title>Complete genome sequence of Corynebacterium casei LMG S-19264T (=DSM 44701T), isolated from a smear-ripened cheese.</title>
        <authorList>
            <consortium name="US DOE Joint Genome Institute (JGI-PGF)"/>
            <person name="Walter F."/>
            <person name="Albersmeier A."/>
            <person name="Kalinowski J."/>
            <person name="Ruckert C."/>
        </authorList>
    </citation>
    <scope>NUCLEOTIDE SEQUENCE</scope>
    <source>
        <strain evidence="11">CCM 7664</strain>
    </source>
</reference>
<dbReference type="EC" id="4.1.1.81" evidence="4"/>
<dbReference type="GO" id="GO:0048472">
    <property type="term" value="F:threonine-phosphate decarboxylase activity"/>
    <property type="evidence" value="ECO:0007669"/>
    <property type="project" value="UniProtKB-EC"/>
</dbReference>
<evidence type="ECO:0000256" key="3">
    <source>
        <dbReference type="ARBA" id="ARBA00004953"/>
    </source>
</evidence>
<protein>
    <recommendedName>
        <fullName evidence="4">threonine-phosphate decarboxylase</fullName>
        <ecNumber evidence="4">4.1.1.81</ecNumber>
    </recommendedName>
    <alternativeName>
        <fullName evidence="8">L-threonine-O-3-phosphate decarboxylase</fullName>
    </alternativeName>
</protein>
<dbReference type="CDD" id="cd00609">
    <property type="entry name" value="AAT_like"/>
    <property type="match status" value="1"/>
</dbReference>
<evidence type="ECO:0000313" key="12">
    <source>
        <dbReference type="Proteomes" id="UP000627205"/>
    </source>
</evidence>
<organism evidence="11 12">
    <name type="scientific">Oxalicibacterium solurbis</name>
    <dbReference type="NCBI Taxonomy" id="69280"/>
    <lineage>
        <taxon>Bacteria</taxon>
        <taxon>Pseudomonadati</taxon>
        <taxon>Pseudomonadota</taxon>
        <taxon>Betaproteobacteria</taxon>
        <taxon>Burkholderiales</taxon>
        <taxon>Oxalobacteraceae</taxon>
        <taxon>Oxalicibacterium</taxon>
    </lineage>
</organism>
<dbReference type="SUPFAM" id="SSF53383">
    <property type="entry name" value="PLP-dependent transferases"/>
    <property type="match status" value="1"/>
</dbReference>
<dbReference type="Proteomes" id="UP000627205">
    <property type="component" value="Unassembled WGS sequence"/>
</dbReference>
<dbReference type="NCBIfam" id="TIGR01140">
    <property type="entry name" value="L_thr_O3P_dcar"/>
    <property type="match status" value="1"/>
</dbReference>
<dbReference type="Pfam" id="PF00155">
    <property type="entry name" value="Aminotran_1_2"/>
    <property type="match status" value="1"/>
</dbReference>
<evidence type="ECO:0000256" key="4">
    <source>
        <dbReference type="ARBA" id="ARBA00012285"/>
    </source>
</evidence>
<evidence type="ECO:0000256" key="2">
    <source>
        <dbReference type="ARBA" id="ARBA00003444"/>
    </source>
</evidence>
<dbReference type="RefSeq" id="WP_188420408.1">
    <property type="nucleotide sequence ID" value="NZ_BMDP01000002.1"/>
</dbReference>
<dbReference type="InterPro" id="IPR004839">
    <property type="entry name" value="Aminotransferase_I/II_large"/>
</dbReference>
<evidence type="ECO:0000256" key="8">
    <source>
        <dbReference type="ARBA" id="ARBA00029996"/>
    </source>
</evidence>
<feature type="domain" description="Aminotransferase class I/classII large" evidence="10">
    <location>
        <begin position="41"/>
        <end position="304"/>
    </location>
</feature>
<dbReference type="InterPro" id="IPR004838">
    <property type="entry name" value="NHTrfase_class1_PyrdxlP-BS"/>
</dbReference>
<gene>
    <name evidence="11" type="primary">cobC</name>
    <name evidence="11" type="ORF">GCM10011430_15210</name>
</gene>
<keyword evidence="5" id="KW-0169">Cobalamin biosynthesis</keyword>
<sequence length="335" mass="36356">MLDHGGNLDDAVRRYGRPREAWLDLSTGINPHSYPVPALAADVWHRLPETDVLLLQAAEKYYGASPLLAVAGTQAAIQALPRLRGPSRVTVPSIAYAEHAHHWKQNGHTVRELPYAELASVVDDCDVMVVCNPNNPTGESVAPAILRDWAKRLAARGGWLIVDEAFGDVTPELSIAALTASAASAEFPGLIVLRSIGKFFGLAGLRLGFVAAEADLLARLRDMLGPWTVSGPAQQIGTAALTDTAWQSQMCDRLREEGARLHALLASHGIAANGCALYQYWPEKHAADFADRMARHGIWIRQFTHGVRLGLPPDEAGWQRLQHALADWQSSQGNA</sequence>
<dbReference type="InterPro" id="IPR005860">
    <property type="entry name" value="CobD"/>
</dbReference>
<evidence type="ECO:0000256" key="5">
    <source>
        <dbReference type="ARBA" id="ARBA00022573"/>
    </source>
</evidence>
<keyword evidence="7" id="KW-0456">Lyase</keyword>
<name>A0A8J3F4A8_9BURK</name>
<dbReference type="InterPro" id="IPR015424">
    <property type="entry name" value="PyrdxlP-dep_Trfase"/>
</dbReference>
<comment type="cofactor">
    <cofactor evidence="1">
        <name>pyridoxal 5'-phosphate</name>
        <dbReference type="ChEBI" id="CHEBI:597326"/>
    </cofactor>
</comment>